<evidence type="ECO:0000313" key="5">
    <source>
        <dbReference type="Proteomes" id="UP000296469"/>
    </source>
</evidence>
<organism evidence="4 5">
    <name type="scientific">Cellulomonas shaoxiangyii</name>
    <dbReference type="NCBI Taxonomy" id="2566013"/>
    <lineage>
        <taxon>Bacteria</taxon>
        <taxon>Bacillati</taxon>
        <taxon>Actinomycetota</taxon>
        <taxon>Actinomycetes</taxon>
        <taxon>Micrococcales</taxon>
        <taxon>Cellulomonadaceae</taxon>
        <taxon>Cellulomonas</taxon>
    </lineage>
</organism>
<dbReference type="InterPro" id="IPR029016">
    <property type="entry name" value="GAF-like_dom_sf"/>
</dbReference>
<evidence type="ECO:0000313" key="4">
    <source>
        <dbReference type="EMBL" id="QCB92608.1"/>
    </source>
</evidence>
<dbReference type="GO" id="GO:0016791">
    <property type="term" value="F:phosphatase activity"/>
    <property type="evidence" value="ECO:0007669"/>
    <property type="project" value="TreeGrafter"/>
</dbReference>
<dbReference type="InterPro" id="IPR036890">
    <property type="entry name" value="HATPase_C_sf"/>
</dbReference>
<dbReference type="InterPro" id="IPR003594">
    <property type="entry name" value="HATPase_dom"/>
</dbReference>
<evidence type="ECO:0000259" key="3">
    <source>
        <dbReference type="SMART" id="SM00331"/>
    </source>
</evidence>
<dbReference type="Proteomes" id="UP000296469">
    <property type="component" value="Chromosome"/>
</dbReference>
<dbReference type="Gene3D" id="3.30.450.40">
    <property type="match status" value="1"/>
</dbReference>
<dbReference type="PANTHER" id="PTHR43156:SF2">
    <property type="entry name" value="STAGE II SPORULATION PROTEIN E"/>
    <property type="match status" value="1"/>
</dbReference>
<proteinExistence type="predicted"/>
<dbReference type="InterPro" id="IPR001932">
    <property type="entry name" value="PPM-type_phosphatase-like_dom"/>
</dbReference>
<reference evidence="4 5" key="1">
    <citation type="submission" date="2019-04" db="EMBL/GenBank/DDBJ databases">
        <title>Isolation and identification of Cellulomonas shaoxiangyii sp. Nov. isolated from feces of the Tibetan antelopes (Pantholops hodgsonii) in the Qinghai-Tibet plateau of China.</title>
        <authorList>
            <person name="Tian Z."/>
        </authorList>
    </citation>
    <scope>NUCLEOTIDE SEQUENCE [LARGE SCALE GENOMIC DNA]</scope>
    <source>
        <strain evidence="4 5">Z28</strain>
    </source>
</reference>
<dbReference type="KEGG" id="celz:E5225_02615"/>
<dbReference type="SUPFAM" id="SSF55874">
    <property type="entry name" value="ATPase domain of HSP90 chaperone/DNA topoisomerase II/histidine kinase"/>
    <property type="match status" value="1"/>
</dbReference>
<feature type="region of interest" description="Disordered" evidence="2">
    <location>
        <begin position="211"/>
        <end position="238"/>
    </location>
</feature>
<dbReference type="SMART" id="SM00331">
    <property type="entry name" value="PP2C_SIG"/>
    <property type="match status" value="1"/>
</dbReference>
<keyword evidence="1" id="KW-0378">Hydrolase</keyword>
<evidence type="ECO:0000256" key="2">
    <source>
        <dbReference type="SAM" id="MobiDB-lite"/>
    </source>
</evidence>
<dbReference type="InterPro" id="IPR035965">
    <property type="entry name" value="PAS-like_dom_sf"/>
</dbReference>
<dbReference type="Pfam" id="PF07228">
    <property type="entry name" value="SpoIIE"/>
    <property type="match status" value="1"/>
</dbReference>
<dbReference type="AlphaFoldDB" id="A0A4P7SG76"/>
<gene>
    <name evidence="4" type="ORF">E5225_02615</name>
</gene>
<feature type="domain" description="PPM-type phosphatase" evidence="3">
    <location>
        <begin position="372"/>
        <end position="583"/>
    </location>
</feature>
<keyword evidence="5" id="KW-1185">Reference proteome</keyword>
<dbReference type="InterPro" id="IPR052016">
    <property type="entry name" value="Bact_Sigma-Reg"/>
</dbReference>
<dbReference type="OrthoDB" id="319881at2"/>
<name>A0A4P7SG76_9CELL</name>
<dbReference type="Gene3D" id="3.30.450.20">
    <property type="entry name" value="PAS domain"/>
    <property type="match status" value="1"/>
</dbReference>
<dbReference type="SUPFAM" id="SSF55781">
    <property type="entry name" value="GAF domain-like"/>
    <property type="match status" value="1"/>
</dbReference>
<dbReference type="Gene3D" id="3.30.565.10">
    <property type="entry name" value="Histidine kinase-like ATPase, C-terminal domain"/>
    <property type="match status" value="1"/>
</dbReference>
<dbReference type="InterPro" id="IPR036457">
    <property type="entry name" value="PPM-type-like_dom_sf"/>
</dbReference>
<dbReference type="SUPFAM" id="SSF81606">
    <property type="entry name" value="PP2C-like"/>
    <property type="match status" value="1"/>
</dbReference>
<dbReference type="CDD" id="cd16936">
    <property type="entry name" value="HATPase_RsbW-like"/>
    <property type="match status" value="1"/>
</dbReference>
<dbReference type="Pfam" id="PF13581">
    <property type="entry name" value="HATPase_c_2"/>
    <property type="match status" value="1"/>
</dbReference>
<evidence type="ECO:0000256" key="1">
    <source>
        <dbReference type="ARBA" id="ARBA00022801"/>
    </source>
</evidence>
<dbReference type="SUPFAM" id="SSF55785">
    <property type="entry name" value="PYP-like sensor domain (PAS domain)"/>
    <property type="match status" value="1"/>
</dbReference>
<sequence>MVVVNSHAPEWPLATPSDAPAGVAAELLAEALRATLVPTALLTASAEAVRVAWVNDALVAASGYAPNRVAALDVLTDRRVRPADVPAARAAFAAGVPFAQRVVLRRPDGAYVQCMAHVSPVGVAGLGVGAWVVALQDLTSQLTEHAEHTAVVEAERRERRSVTLIARVSDLLMDVDEPQGLREIASLLTAEVVGWAGFYLHDRGLWAADGLDPRRPGGAPRPDAQSRRLPTSGPRDPVGRLLGGRLDDAVELDLAAAQPDGTYAEWLATHAGPGPGDAVVGRDGRRAVGPPDRRVVVLPVPGRRRTLGLLVVQPRGGGGLAALDASTVQVLELVARRVGLSIDNVRLYDREHRLAETLQRAMLPEQGEVDGVDVWTYYSPSADDAQVGGDWYDVQQIGPDTVGVVVGDVVGHDVEAAAAMGQLRSVVRSYSVDITTPGPVLERVDQLFGSLRIPRAASLVLSTLDREPEGRWSLRYARAGHLPVLHVRDGHATQLRDAGGPLIGFGSGERATAQVLLEPGDVLVYYTDGLVERRDRSLRDGLTVLETVAAGITARDAPGIGEDLVSRLADHPEDDVAVVVVRVPDPDDHLRGTTSPRRRRWTLPSEPASIARARHAVVRTCEAWDVADPSNAELVVSELVANAVLHGWGHVALQLHDTGDGLRIEVEDSNPTPPVTTDGHPGRVGGFGMQIVERLSDWGWRQSRGGKVVWAKVRPGALPRSAYDDD</sequence>
<accession>A0A4P7SG76</accession>
<dbReference type="PANTHER" id="PTHR43156">
    <property type="entry name" value="STAGE II SPORULATION PROTEIN E-RELATED"/>
    <property type="match status" value="1"/>
</dbReference>
<dbReference type="EMBL" id="CP039291">
    <property type="protein sequence ID" value="QCB92608.1"/>
    <property type="molecule type" value="Genomic_DNA"/>
</dbReference>
<dbReference type="Gene3D" id="3.60.40.10">
    <property type="entry name" value="PPM-type phosphatase domain"/>
    <property type="match status" value="1"/>
</dbReference>
<protein>
    <submittedName>
        <fullName evidence="4">Serine/threonine protein phosphatase</fullName>
    </submittedName>
</protein>